<dbReference type="Pfam" id="PF00622">
    <property type="entry name" value="SPRY"/>
    <property type="match status" value="1"/>
</dbReference>
<dbReference type="CDD" id="cd12884">
    <property type="entry name" value="SPRY_hnRNP"/>
    <property type="match status" value="1"/>
</dbReference>
<dbReference type="InterPro" id="IPR003034">
    <property type="entry name" value="SAP_dom"/>
</dbReference>
<dbReference type="PANTHER" id="PTHR12381">
    <property type="entry name" value="HETEROGENEOUS NUCLEAR RIBONUCLEOPROTEIN U FAMILY MEMBER"/>
    <property type="match status" value="1"/>
</dbReference>
<dbReference type="Pfam" id="PF02037">
    <property type="entry name" value="SAP"/>
    <property type="match status" value="1"/>
</dbReference>
<dbReference type="InParanoid" id="A0A3P8XS93"/>
<feature type="compositionally biased region" description="Polar residues" evidence="3">
    <location>
        <begin position="288"/>
        <end position="303"/>
    </location>
</feature>
<reference evidence="5" key="2">
    <citation type="submission" date="2020-02" db="EMBL/GenBank/DDBJ databases">
        <title>Esox lucius (northern pike) genome, fEsoLuc1, primary haplotype.</title>
        <authorList>
            <person name="Myers G."/>
            <person name="Karagic N."/>
            <person name="Meyer A."/>
            <person name="Pippel M."/>
            <person name="Reichard M."/>
            <person name="Winkler S."/>
            <person name="Tracey A."/>
            <person name="Sims Y."/>
            <person name="Howe K."/>
            <person name="Rhie A."/>
            <person name="Formenti G."/>
            <person name="Durbin R."/>
            <person name="Fedrigo O."/>
            <person name="Jarvis E.D."/>
        </authorList>
    </citation>
    <scope>NUCLEOTIDE SEQUENCE [LARGE SCALE GENOMIC DNA]</scope>
</reference>
<dbReference type="GO" id="GO:0000380">
    <property type="term" value="P:alternative mRNA splicing, via spliceosome"/>
    <property type="evidence" value="ECO:0007669"/>
    <property type="project" value="TreeGrafter"/>
</dbReference>
<dbReference type="InterPro" id="IPR013320">
    <property type="entry name" value="ConA-like_dom_sf"/>
</dbReference>
<dbReference type="STRING" id="8010.ENSELUP00000007347"/>
<dbReference type="InterPro" id="IPR003877">
    <property type="entry name" value="SPRY_dom"/>
</dbReference>
<dbReference type="PANTHER" id="PTHR12381:SF66">
    <property type="entry name" value="HETEROGENEOUS NUCLEAR RIBONUCLEOPROTEIN U-LIKE PROTEIN 2"/>
    <property type="match status" value="1"/>
</dbReference>
<dbReference type="Gene3D" id="2.60.120.920">
    <property type="match status" value="1"/>
</dbReference>
<dbReference type="SUPFAM" id="SSF68906">
    <property type="entry name" value="SAP domain"/>
    <property type="match status" value="1"/>
</dbReference>
<dbReference type="Ensembl" id="ENSELUT00000007420.3">
    <property type="protein sequence ID" value="ENSELUP00000007347.3"/>
    <property type="gene ID" value="ENSELUG00000008134.3"/>
</dbReference>
<protein>
    <recommendedName>
        <fullName evidence="4">SAP domain-containing protein</fullName>
    </recommendedName>
</protein>
<organism evidence="5 6">
    <name type="scientific">Esox lucius</name>
    <name type="common">Northern pike</name>
    <dbReference type="NCBI Taxonomy" id="8010"/>
    <lineage>
        <taxon>Eukaryota</taxon>
        <taxon>Metazoa</taxon>
        <taxon>Chordata</taxon>
        <taxon>Craniata</taxon>
        <taxon>Vertebrata</taxon>
        <taxon>Euteleostomi</taxon>
        <taxon>Actinopterygii</taxon>
        <taxon>Neopterygii</taxon>
        <taxon>Teleostei</taxon>
        <taxon>Protacanthopterygii</taxon>
        <taxon>Esociformes</taxon>
        <taxon>Esocidae</taxon>
        <taxon>Esox</taxon>
    </lineage>
</organism>
<accession>A0A3P8XS93</accession>
<dbReference type="InterPro" id="IPR036361">
    <property type="entry name" value="SAP_dom_sf"/>
</dbReference>
<dbReference type="InterPro" id="IPR027417">
    <property type="entry name" value="P-loop_NTPase"/>
</dbReference>
<dbReference type="AlphaFoldDB" id="A0A3P8XS93"/>
<evidence type="ECO:0000256" key="1">
    <source>
        <dbReference type="ARBA" id="ARBA00004123"/>
    </source>
</evidence>
<dbReference type="SMART" id="SM00449">
    <property type="entry name" value="SPRY"/>
    <property type="match status" value="1"/>
</dbReference>
<dbReference type="Pfam" id="PF13671">
    <property type="entry name" value="AAA_33"/>
    <property type="match status" value="1"/>
</dbReference>
<comment type="subcellular location">
    <subcellularLocation>
        <location evidence="1">Nucleus</location>
    </subcellularLocation>
</comment>
<dbReference type="SUPFAM" id="SSF52540">
    <property type="entry name" value="P-loop containing nucleoside triphosphate hydrolases"/>
    <property type="match status" value="1"/>
</dbReference>
<proteinExistence type="predicted"/>
<reference evidence="5" key="4">
    <citation type="submission" date="2025-09" db="UniProtKB">
        <authorList>
            <consortium name="Ensembl"/>
        </authorList>
    </citation>
    <scope>IDENTIFICATION</scope>
</reference>
<dbReference type="Gene3D" id="1.10.720.30">
    <property type="entry name" value="SAP domain"/>
    <property type="match status" value="1"/>
</dbReference>
<reference evidence="6" key="1">
    <citation type="journal article" date="2014" name="PLoS ONE">
        <title>The genome and linkage map of the northern pike (Esox lucius): conserved synteny revealed between the salmonid sister group and the Neoteleostei.</title>
        <authorList>
            <person name="Rondeau E.B."/>
            <person name="Minkley D.R."/>
            <person name="Leong J.S."/>
            <person name="Messmer A.M."/>
            <person name="Jantzen J.R."/>
            <person name="von Schalburg K.R."/>
            <person name="Lemon C."/>
            <person name="Bird N.H."/>
            <person name="Koop B.F."/>
        </authorList>
    </citation>
    <scope>NUCLEOTIDE SEQUENCE</scope>
</reference>
<dbReference type="Bgee" id="ENSELUG00000008134">
    <property type="expression patterns" value="Expressed in testis and 15 other cell types or tissues"/>
</dbReference>
<evidence type="ECO:0000313" key="5">
    <source>
        <dbReference type="Ensembl" id="ENSELUP00000007347.3"/>
    </source>
</evidence>
<feature type="compositionally biased region" description="Polar residues" evidence="3">
    <location>
        <begin position="66"/>
        <end position="83"/>
    </location>
</feature>
<evidence type="ECO:0000313" key="6">
    <source>
        <dbReference type="Proteomes" id="UP000265140"/>
    </source>
</evidence>
<evidence type="ECO:0000256" key="3">
    <source>
        <dbReference type="SAM" id="MobiDB-lite"/>
    </source>
</evidence>
<dbReference type="SUPFAM" id="SSF49899">
    <property type="entry name" value="Concanavalin A-like lectins/glucanases"/>
    <property type="match status" value="1"/>
</dbReference>
<feature type="region of interest" description="Disordered" evidence="3">
    <location>
        <begin position="165"/>
        <end position="206"/>
    </location>
</feature>
<feature type="compositionally biased region" description="Basic and acidic residues" evidence="3">
    <location>
        <begin position="180"/>
        <end position="191"/>
    </location>
</feature>
<evidence type="ECO:0000256" key="2">
    <source>
        <dbReference type="ARBA" id="ARBA00023242"/>
    </source>
</evidence>
<dbReference type="KEGG" id="els:105026725"/>
<keyword evidence="2" id="KW-0539">Nucleus</keyword>
<reference evidence="5" key="3">
    <citation type="submission" date="2025-08" db="UniProtKB">
        <authorList>
            <consortium name="Ensembl"/>
        </authorList>
    </citation>
    <scope>IDENTIFICATION</scope>
</reference>
<keyword evidence="6" id="KW-1185">Reference proteome</keyword>
<sequence length="876" mass="97939">MKLSDVKKLKVAELRAMLKERGLESKGLKAELVMRFMSAIETELPAPQSSNHAQDTGVPGIGENHMPQNEESSRSGESTVSTMKTDVPLLTKEDNLTGEKGDVLGTSSKTVMSAVPHCPPESSYTEVRAISAAKFDNMSTSQLKDAHVISTFTMGMCMETTTDKVLTEPTSSNQNVQESSRGENDKQEHVTQENAQEQQSKEQVKLPSFIQKSEEKQTTINQQTTANLTSISINNTFSTSHVSLMDISNQHTSMLVVGQLKDHADPAGDNKVEEYNQTIMALGRKSPKLSQTSDQTSQNTGNEKQAGAANKRERPAEGVPAKGRAYYEFKEEIQYNRAKSPPPRADKDWVVADQDEGRVTLDSYGGDLHFEVGQDGCTGQPRFWEHCPLLWSGCRLTHGAHKGRVGFEARFDKKLVSPALDAEDSEPYGLRVGWSADHWNSSMMLGDVDLSYGYDARGKKVTAGKEEEFGEPLSEGDVIGCYASFSKEEGVDLSFHKNGRPMGVAFHLSPAALSGCVLYPHVLCKNTSVTLNLNPISPPWYLGPAGYSPLPSLPADHWIRNANPPTSKQQCEVLMMVGLPGSGKTHWAMAHMNQNPEKRYRLLGTAGLLPCMKGQGRRECRLKQASCCLRELIKVAADTPRNYILDQPNVHPSAQRQRLLWFSGFRRMAVVVFPSTEDWKRRLQKQREVEGEEIPETDLHKVKVSCTLPEQGDLLEKVLFVELAREEAQAVLEEYKKEAKSLLPPVPAAPKRKKPCVKRNNIKPQASYSNKTRFGRMAAREYNPHFRGRPDGWYTPASELRGWGGTWFNQQPYPGSHQQYWGLPRYWNQGYQDQGYYSNKNHGYQDQGYYSNKNLGYQDQGYYGNSNYAYGSYQGY</sequence>
<name>A0A3P8XS93_ESOLU</name>
<dbReference type="OMA" id="HWIRNAN"/>
<feature type="region of interest" description="Disordered" evidence="3">
    <location>
        <begin position="283"/>
        <end position="320"/>
    </location>
</feature>
<feature type="domain" description="SAP" evidence="4">
    <location>
        <begin position="6"/>
        <end position="40"/>
    </location>
</feature>
<evidence type="ECO:0000259" key="4">
    <source>
        <dbReference type="PROSITE" id="PS50800"/>
    </source>
</evidence>
<dbReference type="SMART" id="SM00513">
    <property type="entry name" value="SAP"/>
    <property type="match status" value="1"/>
</dbReference>
<feature type="region of interest" description="Disordered" evidence="3">
    <location>
        <begin position="44"/>
        <end position="83"/>
    </location>
</feature>
<dbReference type="PROSITE" id="PS50800">
    <property type="entry name" value="SAP"/>
    <property type="match status" value="1"/>
</dbReference>
<dbReference type="GO" id="GO:0005634">
    <property type="term" value="C:nucleus"/>
    <property type="evidence" value="ECO:0007669"/>
    <property type="project" value="UniProtKB-SubCell"/>
</dbReference>
<dbReference type="GeneID" id="105026725"/>
<feature type="compositionally biased region" description="Polar residues" evidence="3">
    <location>
        <begin position="167"/>
        <end position="179"/>
    </location>
</feature>
<dbReference type="Proteomes" id="UP000265140">
    <property type="component" value="Chromosome 4"/>
</dbReference>
<dbReference type="GO" id="GO:0003723">
    <property type="term" value="F:RNA binding"/>
    <property type="evidence" value="ECO:0007669"/>
    <property type="project" value="TreeGrafter"/>
</dbReference>
<dbReference type="FunCoup" id="A0A3P8XS93">
    <property type="interactions" value="8"/>
</dbReference>
<dbReference type="InterPro" id="IPR035778">
    <property type="entry name" value="SPRY_hnRNP_U"/>
</dbReference>
<dbReference type="RefSeq" id="XP_010896671.2">
    <property type="nucleotide sequence ID" value="XM_010898369.3"/>
</dbReference>
<dbReference type="Gene3D" id="3.40.50.300">
    <property type="entry name" value="P-loop containing nucleotide triphosphate hydrolases"/>
    <property type="match status" value="1"/>
</dbReference>
<dbReference type="InterPro" id="IPR043136">
    <property type="entry name" value="B30.2/SPRY_sf"/>
</dbReference>
<dbReference type="GeneTree" id="ENSGT00940000160376"/>